<dbReference type="PANTHER" id="PTHR13691">
    <property type="entry name" value="RIBOSOMAL PROTEIN L2"/>
    <property type="match status" value="1"/>
</dbReference>
<dbReference type="FunFam" id="4.10.950.10:FF:000001">
    <property type="entry name" value="50S ribosomal protein L2"/>
    <property type="match status" value="1"/>
</dbReference>
<dbReference type="PANTHER" id="PTHR13691:SF72">
    <property type="entry name" value="EXPRESSED PROTEIN"/>
    <property type="match status" value="1"/>
</dbReference>
<evidence type="ECO:0000256" key="1">
    <source>
        <dbReference type="ARBA" id="ARBA00004173"/>
    </source>
</evidence>
<evidence type="ECO:0000256" key="6">
    <source>
        <dbReference type="ARBA" id="ARBA00069872"/>
    </source>
</evidence>
<dbReference type="GO" id="GO:0032543">
    <property type="term" value="P:mitochondrial translation"/>
    <property type="evidence" value="ECO:0007669"/>
    <property type="project" value="TreeGrafter"/>
</dbReference>
<dbReference type="PROSITE" id="PS00467">
    <property type="entry name" value="RIBOSOMAL_L2"/>
    <property type="match status" value="1"/>
</dbReference>
<evidence type="ECO:0000259" key="10">
    <source>
        <dbReference type="SMART" id="SM01383"/>
    </source>
</evidence>
<dbReference type="InterPro" id="IPR005880">
    <property type="entry name" value="Ribosomal_uL2_bac/org-type"/>
</dbReference>
<keyword evidence="5" id="KW-0687">Ribonucleoprotein</keyword>
<evidence type="ECO:0000256" key="2">
    <source>
        <dbReference type="ARBA" id="ARBA00005636"/>
    </source>
</evidence>
<accession>A0A6C0SIV8</accession>
<dbReference type="SMART" id="SM01382">
    <property type="entry name" value="Ribosomal_L2_C"/>
    <property type="match status" value="1"/>
</dbReference>
<dbReference type="GO" id="GO:0005762">
    <property type="term" value="C:mitochondrial large ribosomal subunit"/>
    <property type="evidence" value="ECO:0007669"/>
    <property type="project" value="TreeGrafter"/>
</dbReference>
<dbReference type="InterPro" id="IPR002171">
    <property type="entry name" value="Ribosomal_uL2"/>
</dbReference>
<proteinExistence type="inferred from homology"/>
<dbReference type="SUPFAM" id="SSF50249">
    <property type="entry name" value="Nucleic acid-binding proteins"/>
    <property type="match status" value="1"/>
</dbReference>
<dbReference type="Gene3D" id="4.10.950.10">
    <property type="entry name" value="Ribosomal protein L2, domain 3"/>
    <property type="match status" value="1"/>
</dbReference>
<evidence type="ECO:0000313" key="11">
    <source>
        <dbReference type="EMBL" id="QIA60223.1"/>
    </source>
</evidence>
<dbReference type="Pfam" id="PF03947">
    <property type="entry name" value="Ribosomal_L2_C"/>
    <property type="match status" value="1"/>
</dbReference>
<dbReference type="SUPFAM" id="SSF50104">
    <property type="entry name" value="Translation proteins SH3-like domain"/>
    <property type="match status" value="1"/>
</dbReference>
<geneLocation type="mitochondrion" evidence="11"/>
<evidence type="ECO:0000256" key="8">
    <source>
        <dbReference type="SAM" id="MobiDB-lite"/>
    </source>
</evidence>
<feature type="domain" description="Large ribosomal subunit protein uL2 C-terminal" evidence="9">
    <location>
        <begin position="379"/>
        <end position="509"/>
    </location>
</feature>
<dbReference type="InterPro" id="IPR008991">
    <property type="entry name" value="Translation_prot_SH3-like_sf"/>
</dbReference>
<name>A0A6C0SIV8_9MARC</name>
<dbReference type="SMART" id="SM01383">
    <property type="entry name" value="Ribosomal_L2"/>
    <property type="match status" value="1"/>
</dbReference>
<evidence type="ECO:0000256" key="7">
    <source>
        <dbReference type="ARBA" id="ARBA00078513"/>
    </source>
</evidence>
<dbReference type="EMBL" id="MK230943">
    <property type="protein sequence ID" value="QIA60223.1"/>
    <property type="molecule type" value="Genomic_DNA"/>
</dbReference>
<dbReference type="GO" id="GO:0003723">
    <property type="term" value="F:RNA binding"/>
    <property type="evidence" value="ECO:0007669"/>
    <property type="project" value="InterPro"/>
</dbReference>
<evidence type="ECO:0000256" key="3">
    <source>
        <dbReference type="ARBA" id="ARBA00022980"/>
    </source>
</evidence>
<feature type="compositionally biased region" description="Basic and acidic residues" evidence="8">
    <location>
        <begin position="486"/>
        <end position="496"/>
    </location>
</feature>
<dbReference type="Gene3D" id="2.40.50.140">
    <property type="entry name" value="Nucleic acid-binding proteins"/>
    <property type="match status" value="1"/>
</dbReference>
<feature type="domain" description="Large ribosomal subunit protein uL2 RNA-binding" evidence="10">
    <location>
        <begin position="24"/>
        <end position="90"/>
    </location>
</feature>
<evidence type="ECO:0000256" key="5">
    <source>
        <dbReference type="ARBA" id="ARBA00023274"/>
    </source>
</evidence>
<dbReference type="InterPro" id="IPR022666">
    <property type="entry name" value="Ribosomal_uL2_RNA-bd_dom"/>
</dbReference>
<dbReference type="FunFam" id="2.40.50.140:FF:000254">
    <property type="entry name" value="Ribosomal protein L2 mitochondrion"/>
    <property type="match status" value="1"/>
</dbReference>
<comment type="subcellular location">
    <subcellularLocation>
        <location evidence="1">Mitochondrion</location>
    </subcellularLocation>
</comment>
<comment type="similarity">
    <text evidence="2">Belongs to the universal ribosomal protein uL2 family.</text>
</comment>
<dbReference type="Gene3D" id="2.30.30.30">
    <property type="match status" value="1"/>
</dbReference>
<dbReference type="NCBIfam" id="TIGR01171">
    <property type="entry name" value="rplB_bact"/>
    <property type="match status" value="1"/>
</dbReference>
<feature type="region of interest" description="Disordered" evidence="8">
    <location>
        <begin position="481"/>
        <end position="523"/>
    </location>
</feature>
<sequence length="523" mass="58150">MINSCWKGKALKQLTFHLKRSSAGRNSSGRITVFHRGGGSKRLQRKIDFKRSTSSMGIVERIEYDPNRSSWIALVRWIEGVLRPGKHLAFSKANSRREKKMFFFGLLFSFSSLPRQARGGKYEKKRPVLRTCGQRLKSSWVLGTQDLRAKEMSLGPLGSFLGLPSIAVAGAKPAFFAFRMKGPSSLTGRERLSALGKENTFSQSESPRWRTHSGAPIRKSLVLSWSEGPKAGNGFPISAHDIGGRRPEMAFQFPHTILGRRTRDSRERHVVLDPYFIKPEHAPRALRAVGPSGSGRVLRTSEPFTYILASEKLEVGKTVINFHRSKLSTPLNNHQPSQKANDPLGLGVKETAQDSQAWPHPRGDYAFSENKYILYSYYQMVGNCIPLAKIPIGTWVHNIERNPGQGAKLTRAAGTFAQIIKKVENTSQCIVRLPSGVDKLIDSRCRATIGIVSNLNHGKRKLNKAGQSRWLGRRPIVRGVAMNPVDHPHGGGEGRTKGGRPSVSPWGKPTKGGFKTVVRKRRN</sequence>
<dbReference type="InterPro" id="IPR014722">
    <property type="entry name" value="Rib_uL2_dom2"/>
</dbReference>
<gene>
    <name evidence="11" type="primary">rpl2</name>
</gene>
<organism evidence="11">
    <name type="scientific">Treubia lacunosa</name>
    <dbReference type="NCBI Taxonomy" id="93845"/>
    <lineage>
        <taxon>Eukaryota</taxon>
        <taxon>Viridiplantae</taxon>
        <taxon>Streptophyta</taxon>
        <taxon>Embryophyta</taxon>
        <taxon>Marchantiophyta</taxon>
        <taxon>Haplomitriopsida</taxon>
        <taxon>Treubiidae</taxon>
        <taxon>Treubiales</taxon>
        <taxon>Treubiaceae</taxon>
        <taxon>Treubia</taxon>
    </lineage>
</organism>
<evidence type="ECO:0000259" key="9">
    <source>
        <dbReference type="SMART" id="SM01382"/>
    </source>
</evidence>
<keyword evidence="3 11" id="KW-0689">Ribosomal protein</keyword>
<dbReference type="InterPro" id="IPR022669">
    <property type="entry name" value="Ribosomal_uL2_C"/>
</dbReference>
<reference evidence="11" key="1">
    <citation type="journal article" date="2019" name="BMC Genomics">
        <title>Mitochondrial genomes of the early land plant lineage liverworts (Marchantiophyta): conserved genome structure, and ongoing low frequency recombination.</title>
        <authorList>
            <person name="Dong S."/>
            <person name="Zhao C."/>
            <person name="Zhang S."/>
            <person name="Zhang L."/>
            <person name="Wu H."/>
            <person name="Liu H."/>
            <person name="Zhu R."/>
            <person name="Jia Y."/>
            <person name="Goffinet B."/>
            <person name="Liu Y."/>
        </authorList>
    </citation>
    <scope>NUCLEOTIDE SEQUENCE</scope>
</reference>
<dbReference type="GO" id="GO:0003735">
    <property type="term" value="F:structural constituent of ribosome"/>
    <property type="evidence" value="ECO:0007669"/>
    <property type="project" value="InterPro"/>
</dbReference>
<dbReference type="InterPro" id="IPR012340">
    <property type="entry name" value="NA-bd_OB-fold"/>
</dbReference>
<dbReference type="AlphaFoldDB" id="A0A6C0SIV8"/>
<evidence type="ECO:0000256" key="4">
    <source>
        <dbReference type="ARBA" id="ARBA00023128"/>
    </source>
</evidence>
<dbReference type="FunFam" id="2.30.30.30:FF:000001">
    <property type="entry name" value="50S ribosomal protein L2"/>
    <property type="match status" value="1"/>
</dbReference>
<keyword evidence="4 11" id="KW-0496">Mitochondrion</keyword>
<dbReference type="InterPro" id="IPR014726">
    <property type="entry name" value="Ribosomal_uL2_dom3"/>
</dbReference>
<dbReference type="InterPro" id="IPR022671">
    <property type="entry name" value="Ribosomal_uL2_CS"/>
</dbReference>
<dbReference type="GO" id="GO:0016740">
    <property type="term" value="F:transferase activity"/>
    <property type="evidence" value="ECO:0007669"/>
    <property type="project" value="InterPro"/>
</dbReference>
<dbReference type="Pfam" id="PF00181">
    <property type="entry name" value="Ribosomal_L2_N"/>
    <property type="match status" value="1"/>
</dbReference>
<protein>
    <recommendedName>
        <fullName evidence="6">Large ribosomal subunit protein uL2m</fullName>
    </recommendedName>
    <alternativeName>
        <fullName evidence="7">60S ribosomal protein L2, mitochondrial</fullName>
    </alternativeName>
</protein>